<gene>
    <name evidence="4" type="ORF">HYDPIDRAFT_33310</name>
</gene>
<dbReference type="Gene3D" id="1.10.1200.10">
    <property type="entry name" value="ACP-like"/>
    <property type="match status" value="1"/>
</dbReference>
<dbReference type="InterPro" id="IPR020845">
    <property type="entry name" value="AMP-binding_CS"/>
</dbReference>
<dbReference type="AlphaFoldDB" id="A0A0C9W928"/>
<organism evidence="4 5">
    <name type="scientific">Hydnomerulius pinastri MD-312</name>
    <dbReference type="NCBI Taxonomy" id="994086"/>
    <lineage>
        <taxon>Eukaryota</taxon>
        <taxon>Fungi</taxon>
        <taxon>Dikarya</taxon>
        <taxon>Basidiomycota</taxon>
        <taxon>Agaricomycotina</taxon>
        <taxon>Agaricomycetes</taxon>
        <taxon>Agaricomycetidae</taxon>
        <taxon>Boletales</taxon>
        <taxon>Boletales incertae sedis</taxon>
        <taxon>Leucogyrophana</taxon>
    </lineage>
</organism>
<dbReference type="Pfam" id="PF07993">
    <property type="entry name" value="NAD_binding_4"/>
    <property type="match status" value="1"/>
</dbReference>
<dbReference type="PANTHER" id="PTHR43439">
    <property type="entry name" value="PHENYLACETATE-COENZYME A LIGASE"/>
    <property type="match status" value="1"/>
</dbReference>
<dbReference type="Pfam" id="PF00501">
    <property type="entry name" value="AMP-binding"/>
    <property type="match status" value="1"/>
</dbReference>
<dbReference type="InterPro" id="IPR042099">
    <property type="entry name" value="ANL_N_sf"/>
</dbReference>
<dbReference type="PANTHER" id="PTHR43439:SF2">
    <property type="entry name" value="ENZYME, PUTATIVE (JCVI)-RELATED"/>
    <property type="match status" value="1"/>
</dbReference>
<feature type="domain" description="Polyketide synthase-like phosphopantetheine-binding" evidence="3">
    <location>
        <begin position="580"/>
        <end position="663"/>
    </location>
</feature>
<keyword evidence="2" id="KW-0597">Phosphoprotein</keyword>
<dbReference type="SMART" id="SM00823">
    <property type="entry name" value="PKS_PP"/>
    <property type="match status" value="1"/>
</dbReference>
<proteinExistence type="predicted"/>
<dbReference type="InterPro" id="IPR000873">
    <property type="entry name" value="AMP-dep_synth/lig_dom"/>
</dbReference>
<dbReference type="InterPro" id="IPR020806">
    <property type="entry name" value="PKS_PP-bd"/>
</dbReference>
<reference evidence="4 5" key="1">
    <citation type="submission" date="2014-04" db="EMBL/GenBank/DDBJ databases">
        <title>Evolutionary Origins and Diversification of the Mycorrhizal Mutualists.</title>
        <authorList>
            <consortium name="DOE Joint Genome Institute"/>
            <consortium name="Mycorrhizal Genomics Consortium"/>
            <person name="Kohler A."/>
            <person name="Kuo A."/>
            <person name="Nagy L.G."/>
            <person name="Floudas D."/>
            <person name="Copeland A."/>
            <person name="Barry K.W."/>
            <person name="Cichocki N."/>
            <person name="Veneault-Fourrey C."/>
            <person name="LaButti K."/>
            <person name="Lindquist E.A."/>
            <person name="Lipzen A."/>
            <person name="Lundell T."/>
            <person name="Morin E."/>
            <person name="Murat C."/>
            <person name="Riley R."/>
            <person name="Ohm R."/>
            <person name="Sun H."/>
            <person name="Tunlid A."/>
            <person name="Henrissat B."/>
            <person name="Grigoriev I.V."/>
            <person name="Hibbett D.S."/>
            <person name="Martin F."/>
        </authorList>
    </citation>
    <scope>NUCLEOTIDE SEQUENCE [LARGE SCALE GENOMIC DNA]</scope>
    <source>
        <strain evidence="4 5">MD-312</strain>
    </source>
</reference>
<dbReference type="OrthoDB" id="429813at2759"/>
<protein>
    <recommendedName>
        <fullName evidence="3">Polyketide synthase-like phosphopantetheine-binding domain-containing protein</fullName>
    </recommendedName>
</protein>
<dbReference type="Pfam" id="PF23562">
    <property type="entry name" value="AMP-binding_C_3"/>
    <property type="match status" value="1"/>
</dbReference>
<keyword evidence="5" id="KW-1185">Reference proteome</keyword>
<dbReference type="GO" id="GO:0031177">
    <property type="term" value="F:phosphopantetheine binding"/>
    <property type="evidence" value="ECO:0007669"/>
    <property type="project" value="InterPro"/>
</dbReference>
<dbReference type="PROSITE" id="PS00455">
    <property type="entry name" value="AMP_BINDING"/>
    <property type="match status" value="1"/>
</dbReference>
<sequence length="1099" mass="120074">MVSTISNTPVFAPLDCSLLLSDLINFNMEKNASISIYVYANDNIPGSTTDITFFEFGRAAHRVAHALRPARQGKEGQVVMLIANTDTLLHHAVVAGMSIAGLVPFLVSPRNSAAAIVSMMRQTNCSRIVTVRHAHQSLIDDICRETEDIQLVVDELPILAYAFPKLGREIAFDPFVAYPPSTSRPDLDSPAIYLHSSGSTGFPKPIPHSHRVQIQWMAKPSIYGYCNIPAPRRMGVMSLPPFHLYGINMQLYVPIACLVSAVLYPPRSESDPHARPTIPTTDNILDCVRKTKSKILMIIPAFLEQMATSKSAVYQLLQLDLVAFGGGPLSMKVGDALCAAGVPLVTGYGATECGIITLIPSPEDIANRDWLWLRFPEEIKVRWAPQGNDVYECQVLATEGYPVAVENLADIKGYASSDLFIKHPTKDMWRIIGRKDDVIVLVSGEKTVPAPMENLIGSSPLIMGAVMFGRQRNQVGILIEPRPEYAVDTQDEKAVSEFRNQIWPLVEEANKAAPTFSRIFKEMILITSSEKPMARTGKGTVQKKATLKDYESEIDILYNVVEASSRSPSGSVGPSAWTKQALEEWLTAQACAINSGRSIDSDADLFAQGFDSLSVTHLRNQLLGALRDSSDPEARNAASQVPANLIFENPTVKLLAARISALVDHDDTPTPQAMDLVEQRKAAMNAMIEKYSVGLRGPPNGVLANGIIGRGTEPVVVLLTGSTGGLGSFLLAQLLESECVHRVYALNRPSTSASTEERQRSAFLDKDLSVDLLISRKLVYVEADASQDRCGLSLELYDELRDSVTVIIHNAWRLDFNLSLGSFESSIRATRNLVDLGLDSPHRQNVRFLFTSSISSARSWDHTRGPFPEEVQLDPSVAVGAGYGESKYVSEGIIVKSGLHATSLRIGQIAGGPNGCWATTDWLPIIIKSSVVLGALPEAYGVVSWMRTEDVASAILEIAFAKDALPPTLNIVNPRGAPWVDVMGSVRDSMIRQKSLKSNDLPTIPLEAWFNRLEQRAEGASAQDLVNIPAIKLLDTFRAMARSDQTSRRTQPATVEACGMGNFSTSKAQLVSQTMAQMQPVGKTEARSWVQYWCSKGAF</sequence>
<dbReference type="InterPro" id="IPR036291">
    <property type="entry name" value="NAD(P)-bd_dom_sf"/>
</dbReference>
<dbReference type="SUPFAM" id="SSF51735">
    <property type="entry name" value="NAD(P)-binding Rossmann-fold domains"/>
    <property type="match status" value="1"/>
</dbReference>
<evidence type="ECO:0000313" key="5">
    <source>
        <dbReference type="Proteomes" id="UP000053820"/>
    </source>
</evidence>
<dbReference type="InterPro" id="IPR013120">
    <property type="entry name" value="FAR_NAD-bd"/>
</dbReference>
<dbReference type="HOGENOM" id="CLU_002220_1_0_1"/>
<dbReference type="InterPro" id="IPR051414">
    <property type="entry name" value="Adenylate-forming_Reductase"/>
</dbReference>
<dbReference type="SUPFAM" id="SSF56801">
    <property type="entry name" value="Acetyl-CoA synthetase-like"/>
    <property type="match status" value="1"/>
</dbReference>
<evidence type="ECO:0000256" key="2">
    <source>
        <dbReference type="ARBA" id="ARBA00022553"/>
    </source>
</evidence>
<evidence type="ECO:0000313" key="4">
    <source>
        <dbReference type="EMBL" id="KIJ59312.1"/>
    </source>
</evidence>
<accession>A0A0C9W928</accession>
<dbReference type="InterPro" id="IPR036736">
    <property type="entry name" value="ACP-like_sf"/>
</dbReference>
<keyword evidence="1" id="KW-0596">Phosphopantetheine</keyword>
<dbReference type="Gene3D" id="3.40.50.12780">
    <property type="entry name" value="N-terminal domain of ligase-like"/>
    <property type="match status" value="1"/>
</dbReference>
<dbReference type="Gene3D" id="3.40.50.720">
    <property type="entry name" value="NAD(P)-binding Rossmann-like Domain"/>
    <property type="match status" value="1"/>
</dbReference>
<dbReference type="SUPFAM" id="SSF47336">
    <property type="entry name" value="ACP-like"/>
    <property type="match status" value="1"/>
</dbReference>
<evidence type="ECO:0000259" key="3">
    <source>
        <dbReference type="SMART" id="SM00823"/>
    </source>
</evidence>
<dbReference type="EMBL" id="KN839891">
    <property type="protein sequence ID" value="KIJ59312.1"/>
    <property type="molecule type" value="Genomic_DNA"/>
</dbReference>
<evidence type="ECO:0000256" key="1">
    <source>
        <dbReference type="ARBA" id="ARBA00022450"/>
    </source>
</evidence>
<dbReference type="Proteomes" id="UP000053820">
    <property type="component" value="Unassembled WGS sequence"/>
</dbReference>
<name>A0A0C9W928_9AGAM</name>